<dbReference type="PROSITE" id="PS50048">
    <property type="entry name" value="ZN2_CY6_FUNGAL_2"/>
    <property type="match status" value="1"/>
</dbReference>
<dbReference type="InterPro" id="IPR052400">
    <property type="entry name" value="Zn2-C6_fungal_TF"/>
</dbReference>
<feature type="region of interest" description="Disordered" evidence="1">
    <location>
        <begin position="55"/>
        <end position="86"/>
    </location>
</feature>
<comment type="caution">
    <text evidence="3">The sequence shown here is derived from an EMBL/GenBank/DDBJ whole genome shotgun (WGS) entry which is preliminary data.</text>
</comment>
<protein>
    <submittedName>
        <fullName evidence="3">C6 transcription</fullName>
    </submittedName>
</protein>
<gene>
    <name evidence="3" type="ORF">Moror_10088</name>
</gene>
<dbReference type="HOGENOM" id="CLU_024934_3_0_1"/>
<dbReference type="OrthoDB" id="5419315at2759"/>
<feature type="region of interest" description="Disordered" evidence="1">
    <location>
        <begin position="1"/>
        <end position="22"/>
    </location>
</feature>
<evidence type="ECO:0000313" key="4">
    <source>
        <dbReference type="Proteomes" id="UP000017559"/>
    </source>
</evidence>
<dbReference type="KEGG" id="mrr:Moror_10088"/>
<evidence type="ECO:0000256" key="1">
    <source>
        <dbReference type="SAM" id="MobiDB-lite"/>
    </source>
</evidence>
<dbReference type="PANTHER" id="PTHR47657:SF7">
    <property type="entry name" value="STEROL REGULATORY ELEMENT-BINDING PROTEIN ECM22"/>
    <property type="match status" value="1"/>
</dbReference>
<dbReference type="Gene3D" id="4.10.240.10">
    <property type="entry name" value="Zn(2)-C6 fungal-type DNA-binding domain"/>
    <property type="match status" value="1"/>
</dbReference>
<dbReference type="CDD" id="cd00067">
    <property type="entry name" value="GAL4"/>
    <property type="match status" value="1"/>
</dbReference>
<name>V2WY96_MONRO</name>
<dbReference type="AlphaFoldDB" id="V2WY96"/>
<dbReference type="Proteomes" id="UP000017559">
    <property type="component" value="Unassembled WGS sequence"/>
</dbReference>
<evidence type="ECO:0000313" key="3">
    <source>
        <dbReference type="EMBL" id="ESK85526.1"/>
    </source>
</evidence>
<dbReference type="PANTHER" id="PTHR47657">
    <property type="entry name" value="STEROL REGULATORY ELEMENT-BINDING PROTEIN ECM22"/>
    <property type="match status" value="1"/>
</dbReference>
<dbReference type="SMART" id="SM00066">
    <property type="entry name" value="GAL4"/>
    <property type="match status" value="1"/>
</dbReference>
<proteinExistence type="predicted"/>
<dbReference type="GO" id="GO:0000981">
    <property type="term" value="F:DNA-binding transcription factor activity, RNA polymerase II-specific"/>
    <property type="evidence" value="ECO:0007669"/>
    <property type="project" value="InterPro"/>
</dbReference>
<accession>V2WY96</accession>
<dbReference type="InterPro" id="IPR036864">
    <property type="entry name" value="Zn2-C6_fun-type_DNA-bd_sf"/>
</dbReference>
<dbReference type="STRING" id="1381753.V2WY96"/>
<dbReference type="SUPFAM" id="SSF57701">
    <property type="entry name" value="Zn2/Cys6 DNA-binding domain"/>
    <property type="match status" value="1"/>
</dbReference>
<feature type="compositionally biased region" description="Basic residues" evidence="1">
    <location>
        <begin position="8"/>
        <end position="19"/>
    </location>
</feature>
<reference evidence="3 4" key="1">
    <citation type="journal article" date="2014" name="BMC Genomics">
        <title>Genome and secretome analysis of the hemibiotrophic fungal pathogen, Moniliophthora roreri, which causes frosty pod rot disease of cacao: mechanisms of the biotrophic and necrotrophic phases.</title>
        <authorList>
            <person name="Meinhardt L.W."/>
            <person name="Costa G.G.L."/>
            <person name="Thomazella D.P.T."/>
            <person name="Teixeira P.J.P.L."/>
            <person name="Carazzolle M.F."/>
            <person name="Schuster S.C."/>
            <person name="Carlson J.E."/>
            <person name="Guiltinan M.J."/>
            <person name="Mieczkowski P."/>
            <person name="Farmer A."/>
            <person name="Ramaraj T."/>
            <person name="Crozier J."/>
            <person name="Davis R.E."/>
            <person name="Shao J."/>
            <person name="Melnick R.L."/>
            <person name="Pereira G.A.G."/>
            <person name="Bailey B.A."/>
        </authorList>
    </citation>
    <scope>NUCLEOTIDE SEQUENCE [LARGE SCALE GENOMIC DNA]</scope>
    <source>
        <strain evidence="3 4">MCA 2997</strain>
    </source>
</reference>
<dbReference type="GO" id="GO:0008270">
    <property type="term" value="F:zinc ion binding"/>
    <property type="evidence" value="ECO:0007669"/>
    <property type="project" value="InterPro"/>
</dbReference>
<dbReference type="EMBL" id="AWSO01001058">
    <property type="protein sequence ID" value="ESK85526.1"/>
    <property type="molecule type" value="Genomic_DNA"/>
</dbReference>
<organism evidence="3 4">
    <name type="scientific">Moniliophthora roreri (strain MCA 2997)</name>
    <name type="common">Cocoa frosty pod rot fungus</name>
    <name type="synonym">Crinipellis roreri</name>
    <dbReference type="NCBI Taxonomy" id="1381753"/>
    <lineage>
        <taxon>Eukaryota</taxon>
        <taxon>Fungi</taxon>
        <taxon>Dikarya</taxon>
        <taxon>Basidiomycota</taxon>
        <taxon>Agaricomycotina</taxon>
        <taxon>Agaricomycetes</taxon>
        <taxon>Agaricomycetidae</taxon>
        <taxon>Agaricales</taxon>
        <taxon>Marasmiineae</taxon>
        <taxon>Marasmiaceae</taxon>
        <taxon>Moniliophthora</taxon>
    </lineage>
</organism>
<feature type="compositionally biased region" description="Polar residues" evidence="1">
    <location>
        <begin position="58"/>
        <end position="68"/>
    </location>
</feature>
<dbReference type="PROSITE" id="PS00463">
    <property type="entry name" value="ZN2_CY6_FUNGAL_1"/>
    <property type="match status" value="1"/>
</dbReference>
<keyword evidence="4" id="KW-1185">Reference proteome</keyword>
<sequence length="421" mass="47951">MESEGSQPKKRFVKSHTKSRSGCLTCKQRRVKCDEVHPICGSCNRRNTDCVWPDSMKSADSPTSQSEEPSLPLVRQSHNPSPSPSSQLLLPSMLLDMTSLKLMHHYSLVTSTTLQHNPSALFVHQFVIPGMAFREPPIMHALFALTSIHLHSLYHPLGIADQDYLSLARRHKNEALTLSLAPNYVPLSPDSRMLARNFLIVYKLAEYLGVSDGPPAIFSLIDTVRDALRNQDHFYRDEQLQPLNWPFSSTKIVPTEAEEEAFASSSSASTSSPPIPRMFPPFLKQLHLPSAPYPDPEELLDPEVSAVYKQCISALRDSWYICQYHPGTGLSGTAAWIIRMTDRFRTLLVVERRPRALVVLYYYCVMLELLDPQHNWWVRRQKECLLWISMMLPGKWMEVISMENSKSVDVWLNEGTTSWEV</sequence>
<dbReference type="InterPro" id="IPR001138">
    <property type="entry name" value="Zn2Cys6_DnaBD"/>
</dbReference>
<evidence type="ECO:0000259" key="2">
    <source>
        <dbReference type="PROSITE" id="PS50048"/>
    </source>
</evidence>
<feature type="domain" description="Zn(2)-C6 fungal-type" evidence="2">
    <location>
        <begin position="22"/>
        <end position="52"/>
    </location>
</feature>
<dbReference type="Pfam" id="PF00172">
    <property type="entry name" value="Zn_clus"/>
    <property type="match status" value="1"/>
</dbReference>